<proteinExistence type="predicted"/>
<dbReference type="Pfam" id="PF21529">
    <property type="entry name" value="GLV1-2"/>
    <property type="match status" value="1"/>
</dbReference>
<dbReference type="InterPro" id="IPR049306">
    <property type="entry name" value="GLV1-2"/>
</dbReference>
<evidence type="ECO:0000313" key="3">
    <source>
        <dbReference type="EMBL" id="RHN43038.1"/>
    </source>
</evidence>
<evidence type="ECO:0000256" key="2">
    <source>
        <dbReference type="SAM" id="Phobius"/>
    </source>
</evidence>
<dbReference type="AlphaFoldDB" id="A0A396GRP9"/>
<dbReference type="Proteomes" id="UP000265566">
    <property type="component" value="Chromosome 8"/>
</dbReference>
<evidence type="ECO:0000256" key="1">
    <source>
        <dbReference type="SAM" id="MobiDB-lite"/>
    </source>
</evidence>
<sequence length="112" mass="13182">MNVYVIQHLHQDIVLHIEHKSNSLIFQKKKVELFKMAIAQNKRFLVVVLFLICFISIQARARTLKEKSNDVTSNTHNNKEDHMFKAKEEHNVGDEVFSMDYTPARRKPPIHN</sequence>
<protein>
    <recommendedName>
        <fullName evidence="4">Transmembrane protein</fullName>
    </recommendedName>
</protein>
<name>A0A396GRP9_MEDTR</name>
<keyword evidence="2" id="KW-0812">Transmembrane</keyword>
<feature type="region of interest" description="Disordered" evidence="1">
    <location>
        <begin position="66"/>
        <end position="85"/>
    </location>
</feature>
<accession>A0A396GRP9</accession>
<evidence type="ECO:0008006" key="4">
    <source>
        <dbReference type="Google" id="ProtNLM"/>
    </source>
</evidence>
<keyword evidence="2" id="KW-0472">Membrane</keyword>
<reference evidence="3" key="1">
    <citation type="journal article" date="2018" name="Nat. Plants">
        <title>Whole-genome landscape of Medicago truncatula symbiotic genes.</title>
        <authorList>
            <person name="Pecrix Y."/>
            <person name="Gamas P."/>
            <person name="Carrere S."/>
        </authorList>
    </citation>
    <scope>NUCLEOTIDE SEQUENCE</scope>
    <source>
        <tissue evidence="3">Leaves</tissue>
    </source>
</reference>
<dbReference type="Gramene" id="rna49558">
    <property type="protein sequence ID" value="RHN43038.1"/>
    <property type="gene ID" value="gene49558"/>
</dbReference>
<gene>
    <name evidence="3" type="ORF">MtrunA17_Chr8g0383481</name>
</gene>
<comment type="caution">
    <text evidence="3">The sequence shown here is derived from an EMBL/GenBank/DDBJ whole genome shotgun (WGS) entry which is preliminary data.</text>
</comment>
<keyword evidence="2" id="KW-1133">Transmembrane helix</keyword>
<feature type="transmembrane region" description="Helical" evidence="2">
    <location>
        <begin position="44"/>
        <end position="61"/>
    </location>
</feature>
<organism evidence="3">
    <name type="scientific">Medicago truncatula</name>
    <name type="common">Barrel medic</name>
    <name type="synonym">Medicago tribuloides</name>
    <dbReference type="NCBI Taxonomy" id="3880"/>
    <lineage>
        <taxon>Eukaryota</taxon>
        <taxon>Viridiplantae</taxon>
        <taxon>Streptophyta</taxon>
        <taxon>Embryophyta</taxon>
        <taxon>Tracheophyta</taxon>
        <taxon>Spermatophyta</taxon>
        <taxon>Magnoliopsida</taxon>
        <taxon>eudicotyledons</taxon>
        <taxon>Gunneridae</taxon>
        <taxon>Pentapetalae</taxon>
        <taxon>rosids</taxon>
        <taxon>fabids</taxon>
        <taxon>Fabales</taxon>
        <taxon>Fabaceae</taxon>
        <taxon>Papilionoideae</taxon>
        <taxon>50 kb inversion clade</taxon>
        <taxon>NPAAA clade</taxon>
        <taxon>Hologalegina</taxon>
        <taxon>IRL clade</taxon>
        <taxon>Trifolieae</taxon>
        <taxon>Medicago</taxon>
    </lineage>
</organism>
<dbReference type="EMBL" id="PSQE01000008">
    <property type="protein sequence ID" value="RHN43038.1"/>
    <property type="molecule type" value="Genomic_DNA"/>
</dbReference>